<feature type="transmembrane region" description="Helical" evidence="7">
    <location>
        <begin position="347"/>
        <end position="366"/>
    </location>
</feature>
<evidence type="ECO:0000259" key="8">
    <source>
        <dbReference type="Pfam" id="PF00999"/>
    </source>
</evidence>
<accession>A0A1H7SDL0</accession>
<evidence type="ECO:0000256" key="2">
    <source>
        <dbReference type="ARBA" id="ARBA00022449"/>
    </source>
</evidence>
<gene>
    <name evidence="9" type="ORF">SAMN04488129_11444</name>
</gene>
<proteinExistence type="predicted"/>
<feature type="transmembrane region" description="Helical" evidence="7">
    <location>
        <begin position="372"/>
        <end position="395"/>
    </location>
</feature>
<evidence type="ECO:0000256" key="7">
    <source>
        <dbReference type="SAM" id="Phobius"/>
    </source>
</evidence>
<feature type="transmembrane region" description="Helical" evidence="7">
    <location>
        <begin position="206"/>
        <end position="228"/>
    </location>
</feature>
<dbReference type="STRING" id="650850.SAMN04488129_11444"/>
<feature type="transmembrane region" description="Helical" evidence="7">
    <location>
        <begin position="167"/>
        <end position="194"/>
    </location>
</feature>
<dbReference type="PANTHER" id="PTHR43021:SF2">
    <property type="entry name" value="CATION_H+ EXCHANGER DOMAIN-CONTAINING PROTEIN"/>
    <property type="match status" value="1"/>
</dbReference>
<feature type="transmembrane region" description="Helical" evidence="7">
    <location>
        <begin position="106"/>
        <end position="129"/>
    </location>
</feature>
<feature type="transmembrane region" description="Helical" evidence="7">
    <location>
        <begin position="46"/>
        <end position="64"/>
    </location>
</feature>
<dbReference type="AlphaFoldDB" id="A0A1H7SDL0"/>
<evidence type="ECO:0000256" key="3">
    <source>
        <dbReference type="ARBA" id="ARBA00022692"/>
    </source>
</evidence>
<keyword evidence="10" id="KW-1185">Reference proteome</keyword>
<evidence type="ECO:0000313" key="9">
    <source>
        <dbReference type="EMBL" id="SEL69617.1"/>
    </source>
</evidence>
<evidence type="ECO:0000256" key="5">
    <source>
        <dbReference type="ARBA" id="ARBA00023065"/>
    </source>
</evidence>
<reference evidence="10" key="1">
    <citation type="submission" date="2016-10" db="EMBL/GenBank/DDBJ databases">
        <authorList>
            <person name="Varghese N."/>
            <person name="Submissions S."/>
        </authorList>
    </citation>
    <scope>NUCLEOTIDE SEQUENCE [LARGE SCALE GENOMIC DNA]</scope>
    <source>
        <strain evidence="10">CGMCC 1.9150</strain>
    </source>
</reference>
<comment type="subcellular location">
    <subcellularLocation>
        <location evidence="1">Membrane</location>
        <topology evidence="1">Multi-pass membrane protein</topology>
    </subcellularLocation>
</comment>
<dbReference type="RefSeq" id="WP_211607318.1">
    <property type="nucleotide sequence ID" value="NZ_FOBC01000014.1"/>
</dbReference>
<feature type="transmembrane region" description="Helical" evidence="7">
    <location>
        <begin position="313"/>
        <end position="335"/>
    </location>
</feature>
<dbReference type="GO" id="GO:1902600">
    <property type="term" value="P:proton transmembrane transport"/>
    <property type="evidence" value="ECO:0007669"/>
    <property type="project" value="InterPro"/>
</dbReference>
<organism evidence="9 10">
    <name type="scientific">Halomonas daqiaonensis</name>
    <dbReference type="NCBI Taxonomy" id="650850"/>
    <lineage>
        <taxon>Bacteria</taxon>
        <taxon>Pseudomonadati</taxon>
        <taxon>Pseudomonadota</taxon>
        <taxon>Gammaproteobacteria</taxon>
        <taxon>Oceanospirillales</taxon>
        <taxon>Halomonadaceae</taxon>
        <taxon>Halomonas</taxon>
    </lineage>
</organism>
<dbReference type="InterPro" id="IPR006153">
    <property type="entry name" value="Cation/H_exchanger_TM"/>
</dbReference>
<name>A0A1H7SDL0_9GAMM</name>
<dbReference type="PANTHER" id="PTHR43021">
    <property type="entry name" value="NA(+)/H(+) ANTIPORTER-RELATED"/>
    <property type="match status" value="1"/>
</dbReference>
<keyword evidence="2" id="KW-0813">Transport</keyword>
<sequence>MTLPDPLSWLPVDPTFSSVSLILLGVILSTSILADVVASRTRLPRISLLVLVGVGVAVVQQWGLDQPDARPLDGLAEPLIQVALVMVAFLLGGELTLDRLRSTGPLILIVSLSVILAGVLSVGLGLLALGFPLAVAVSLAAISVATDPAAVSEAVNESGDDRLRARLLLGIVAIDDAWGILAFGLAMALLGWWLSGDGSVALLHAAWELGGAVVLGTAIGLPAAWLTGRLHEGEPTQVEAIALILLLAGISSWLGVSALLAAMLAGALVANLSTHHTRSFNEIEHIEWPFLVFFFVLSGASVDLYQLDEALGLTLAYILLRLAGRFLGGMLGVRLARKRQADLPGNIGLALTPQAGVAMGMALLAAERFPAHGPVLLSAVVASTVVFEILGPLLVRRVLR</sequence>
<dbReference type="InterPro" id="IPR038770">
    <property type="entry name" value="Na+/solute_symporter_sf"/>
</dbReference>
<evidence type="ECO:0000256" key="1">
    <source>
        <dbReference type="ARBA" id="ARBA00004141"/>
    </source>
</evidence>
<evidence type="ECO:0000313" key="10">
    <source>
        <dbReference type="Proteomes" id="UP000198807"/>
    </source>
</evidence>
<feature type="domain" description="Cation/H+ exchanger transmembrane" evidence="8">
    <location>
        <begin position="30"/>
        <end position="396"/>
    </location>
</feature>
<keyword evidence="5" id="KW-0406">Ion transport</keyword>
<evidence type="ECO:0000256" key="6">
    <source>
        <dbReference type="ARBA" id="ARBA00023136"/>
    </source>
</evidence>
<evidence type="ECO:0000256" key="4">
    <source>
        <dbReference type="ARBA" id="ARBA00022989"/>
    </source>
</evidence>
<feature type="transmembrane region" description="Helical" evidence="7">
    <location>
        <begin position="79"/>
        <end position="97"/>
    </location>
</feature>
<protein>
    <submittedName>
        <fullName evidence="9">Transporter, CPA2 family (TC 2.A.37)</fullName>
    </submittedName>
</protein>
<keyword evidence="2" id="KW-0050">Antiport</keyword>
<dbReference type="EMBL" id="FOBC01000014">
    <property type="protein sequence ID" value="SEL69617.1"/>
    <property type="molecule type" value="Genomic_DNA"/>
</dbReference>
<dbReference type="GO" id="GO:0016020">
    <property type="term" value="C:membrane"/>
    <property type="evidence" value="ECO:0007669"/>
    <property type="project" value="UniProtKB-SubCell"/>
</dbReference>
<keyword evidence="4 7" id="KW-1133">Transmembrane helix</keyword>
<keyword evidence="6 7" id="KW-0472">Membrane</keyword>
<dbReference type="GO" id="GO:0015297">
    <property type="term" value="F:antiporter activity"/>
    <property type="evidence" value="ECO:0007669"/>
    <property type="project" value="UniProtKB-KW"/>
</dbReference>
<feature type="transmembrane region" description="Helical" evidence="7">
    <location>
        <begin position="15"/>
        <end position="34"/>
    </location>
</feature>
<dbReference type="Proteomes" id="UP000198807">
    <property type="component" value="Unassembled WGS sequence"/>
</dbReference>
<dbReference type="Pfam" id="PF00999">
    <property type="entry name" value="Na_H_Exchanger"/>
    <property type="match status" value="1"/>
</dbReference>
<dbReference type="Gene3D" id="1.20.1530.20">
    <property type="match status" value="1"/>
</dbReference>
<keyword evidence="3 7" id="KW-0812">Transmembrane</keyword>
<feature type="transmembrane region" description="Helical" evidence="7">
    <location>
        <begin position="240"/>
        <end position="269"/>
    </location>
</feature>